<evidence type="ECO:0000256" key="1">
    <source>
        <dbReference type="ARBA" id="ARBA00007589"/>
    </source>
</evidence>
<comment type="similarity">
    <text evidence="1">In the N-terminal section; belongs to the MoaB/Mog family.</text>
</comment>
<dbReference type="SMART" id="SM00852">
    <property type="entry name" value="MoCF_biosynth"/>
    <property type="match status" value="1"/>
</dbReference>
<dbReference type="InterPro" id="IPR036425">
    <property type="entry name" value="MoaB/Mog-like_dom_sf"/>
</dbReference>
<dbReference type="InterPro" id="IPR050101">
    <property type="entry name" value="CinA"/>
</dbReference>
<dbReference type="AlphaFoldDB" id="A0AAV2S9V3"/>
<feature type="non-terminal residue" evidence="3">
    <location>
        <position position="330"/>
    </location>
</feature>
<dbReference type="Gene3D" id="3.40.980.10">
    <property type="entry name" value="MoaB/Mog-like domain"/>
    <property type="match status" value="1"/>
</dbReference>
<evidence type="ECO:0000313" key="3">
    <source>
        <dbReference type="EMBL" id="CAL4177858.1"/>
    </source>
</evidence>
<dbReference type="NCBIfam" id="TIGR00177">
    <property type="entry name" value="molyb_syn"/>
    <property type="match status" value="1"/>
</dbReference>
<comment type="caution">
    <text evidence="3">The sequence shown here is derived from an EMBL/GenBank/DDBJ whole genome shotgun (WGS) entry which is preliminary data.</text>
</comment>
<feature type="domain" description="MoaB/Mog" evidence="2">
    <location>
        <begin position="19"/>
        <end position="185"/>
    </location>
</feature>
<dbReference type="InterPro" id="IPR001453">
    <property type="entry name" value="MoaB/Mog_dom"/>
</dbReference>
<dbReference type="PANTHER" id="PTHR13939">
    <property type="entry name" value="NICOTINAMIDE-NUCLEOTIDE AMIDOHYDROLASE PNCC"/>
    <property type="match status" value="1"/>
</dbReference>
<name>A0AAV2S9V3_MEGNR</name>
<dbReference type="SUPFAM" id="SSF53218">
    <property type="entry name" value="Molybdenum cofactor biosynthesis proteins"/>
    <property type="match status" value="1"/>
</dbReference>
<dbReference type="Pfam" id="PF00994">
    <property type="entry name" value="MoCF_biosynth"/>
    <property type="match status" value="1"/>
</dbReference>
<protein>
    <recommendedName>
        <fullName evidence="2">MoaB/Mog domain-containing protein</fullName>
    </recommendedName>
</protein>
<accession>A0AAV2S9V3</accession>
<dbReference type="Proteomes" id="UP001497623">
    <property type="component" value="Unassembled WGS sequence"/>
</dbReference>
<dbReference type="EMBL" id="CAXKWB010056082">
    <property type="protein sequence ID" value="CAL4177858.1"/>
    <property type="molecule type" value="Genomic_DNA"/>
</dbReference>
<proteinExistence type="inferred from homology"/>
<dbReference type="Pfam" id="PF24102">
    <property type="entry name" value="FLAD1_M"/>
    <property type="match status" value="1"/>
</dbReference>
<sequence length="330" mass="37286">MDDSNHVELPDDFSILIFSIVVIGDEILRGQTQDTNTYFLSKKLHHLGVKVQRVSIIPDDLATISQEVLEFSKRYTFVLTSGGVGPTHDDITYEGVAAAFGEKVVPHSDLIEKLKFYFKTDDMTSPAMKMGHVPESAVLEYGEDRVSGVKARWPVISVKNVTIFPGVPHLLEKSFSLLGEKLFARPGVGFHGRTIYLTTDEVSMTPILNETVSKFPEVSFGSYPKLFHSYYKTKITMESLNSKFVEEAEHYFKEKTKDGWIIDYISDTVSSPWPHIQKLLASSSSLKPALTEALDIINQCFDKYTPYSTRFNWPKVAECIPHLSKDTMQR</sequence>
<reference evidence="3 4" key="1">
    <citation type="submission" date="2024-05" db="EMBL/GenBank/DDBJ databases">
        <authorList>
            <person name="Wallberg A."/>
        </authorList>
    </citation>
    <scope>NUCLEOTIDE SEQUENCE [LARGE SCALE GENOMIC DNA]</scope>
</reference>
<evidence type="ECO:0000259" key="2">
    <source>
        <dbReference type="SMART" id="SM00852"/>
    </source>
</evidence>
<dbReference type="CDD" id="cd00885">
    <property type="entry name" value="cinA"/>
    <property type="match status" value="1"/>
</dbReference>
<keyword evidence="4" id="KW-1185">Reference proteome</keyword>
<dbReference type="InterPro" id="IPR056596">
    <property type="entry name" value="FLAD1_M"/>
</dbReference>
<gene>
    <name evidence="3" type="ORF">MNOR_LOCUS34956</name>
</gene>
<dbReference type="PANTHER" id="PTHR13939:SF0">
    <property type="entry name" value="NMN AMIDOHYDROLASE-LIKE PROTEIN YFAY"/>
    <property type="match status" value="1"/>
</dbReference>
<organism evidence="3 4">
    <name type="scientific">Meganyctiphanes norvegica</name>
    <name type="common">Northern krill</name>
    <name type="synonym">Thysanopoda norvegica</name>
    <dbReference type="NCBI Taxonomy" id="48144"/>
    <lineage>
        <taxon>Eukaryota</taxon>
        <taxon>Metazoa</taxon>
        <taxon>Ecdysozoa</taxon>
        <taxon>Arthropoda</taxon>
        <taxon>Crustacea</taxon>
        <taxon>Multicrustacea</taxon>
        <taxon>Malacostraca</taxon>
        <taxon>Eumalacostraca</taxon>
        <taxon>Eucarida</taxon>
        <taxon>Euphausiacea</taxon>
        <taxon>Euphausiidae</taxon>
        <taxon>Meganyctiphanes</taxon>
    </lineage>
</organism>
<evidence type="ECO:0000313" key="4">
    <source>
        <dbReference type="Proteomes" id="UP001497623"/>
    </source>
</evidence>